<feature type="transmembrane region" description="Helical" evidence="1">
    <location>
        <begin position="69"/>
        <end position="93"/>
    </location>
</feature>
<keyword evidence="1" id="KW-0472">Membrane</keyword>
<dbReference type="Proteomes" id="UP000177199">
    <property type="component" value="Unassembled WGS sequence"/>
</dbReference>
<sequence>MYLAELDISKPEVNPAARFTNLADLLNIVMPALFGGAGLIFFITLLIGAITIMTAAGNAEKVQKGKKRITFSIGGLIMVIASYLIVKLVEIIFGVDLPL</sequence>
<organism evidence="2 3">
    <name type="scientific">Candidatus Roizmanbacteria bacterium RIFCSPHIGHO2_12_FULL_33_9</name>
    <dbReference type="NCBI Taxonomy" id="1802045"/>
    <lineage>
        <taxon>Bacteria</taxon>
        <taxon>Candidatus Roizmaniibacteriota</taxon>
    </lineage>
</organism>
<feature type="transmembrane region" description="Helical" evidence="1">
    <location>
        <begin position="28"/>
        <end position="57"/>
    </location>
</feature>
<dbReference type="Pfam" id="PF18895">
    <property type="entry name" value="T4SS_pilin"/>
    <property type="match status" value="1"/>
</dbReference>
<gene>
    <name evidence="2" type="ORF">A3F29_04915</name>
</gene>
<evidence type="ECO:0000313" key="2">
    <source>
        <dbReference type="EMBL" id="OGK30088.1"/>
    </source>
</evidence>
<dbReference type="AlphaFoldDB" id="A0A1F7HFS1"/>
<name>A0A1F7HFS1_9BACT</name>
<dbReference type="EMBL" id="MFZV01000052">
    <property type="protein sequence ID" value="OGK30088.1"/>
    <property type="molecule type" value="Genomic_DNA"/>
</dbReference>
<keyword evidence="1" id="KW-1133">Transmembrane helix</keyword>
<accession>A0A1F7HFS1</accession>
<comment type="caution">
    <text evidence="2">The sequence shown here is derived from an EMBL/GenBank/DDBJ whole genome shotgun (WGS) entry which is preliminary data.</text>
</comment>
<keyword evidence="1" id="KW-0812">Transmembrane</keyword>
<reference evidence="2 3" key="1">
    <citation type="journal article" date="2016" name="Nat. Commun.">
        <title>Thousands of microbial genomes shed light on interconnected biogeochemical processes in an aquifer system.</title>
        <authorList>
            <person name="Anantharaman K."/>
            <person name="Brown C.T."/>
            <person name="Hug L.A."/>
            <person name="Sharon I."/>
            <person name="Castelle C.J."/>
            <person name="Probst A.J."/>
            <person name="Thomas B.C."/>
            <person name="Singh A."/>
            <person name="Wilkins M.J."/>
            <person name="Karaoz U."/>
            <person name="Brodie E.L."/>
            <person name="Williams K.H."/>
            <person name="Hubbard S.S."/>
            <person name="Banfield J.F."/>
        </authorList>
    </citation>
    <scope>NUCLEOTIDE SEQUENCE [LARGE SCALE GENOMIC DNA]</scope>
</reference>
<proteinExistence type="predicted"/>
<dbReference type="InterPro" id="IPR043993">
    <property type="entry name" value="T4SS_pilin"/>
</dbReference>
<evidence type="ECO:0000313" key="3">
    <source>
        <dbReference type="Proteomes" id="UP000177199"/>
    </source>
</evidence>
<evidence type="ECO:0000256" key="1">
    <source>
        <dbReference type="SAM" id="Phobius"/>
    </source>
</evidence>
<protein>
    <submittedName>
        <fullName evidence="2">Uncharacterized protein</fullName>
    </submittedName>
</protein>